<dbReference type="EMBL" id="SJPT01000001">
    <property type="protein sequence ID" value="TWU26744.1"/>
    <property type="molecule type" value="Genomic_DNA"/>
</dbReference>
<evidence type="ECO:0000256" key="1">
    <source>
        <dbReference type="ARBA" id="ARBA00003810"/>
    </source>
</evidence>
<dbReference type="PIRSF" id="PIRSF015957">
    <property type="entry name" value="UCP015957"/>
    <property type="match status" value="1"/>
</dbReference>
<evidence type="ECO:0000256" key="2">
    <source>
        <dbReference type="ARBA" id="ARBA00012553"/>
    </source>
</evidence>
<dbReference type="RefSeq" id="WP_197168954.1">
    <property type="nucleotide sequence ID" value="NZ_SJPT01000001.1"/>
</dbReference>
<keyword evidence="4" id="KW-0704">Schiff base</keyword>
<evidence type="ECO:0000256" key="3">
    <source>
        <dbReference type="ARBA" id="ARBA00023239"/>
    </source>
</evidence>
<dbReference type="AlphaFoldDB" id="A0A5C6CT20"/>
<evidence type="ECO:0000256" key="4">
    <source>
        <dbReference type="ARBA" id="ARBA00023270"/>
    </source>
</evidence>
<organism evidence="8 9">
    <name type="scientific">Novipirellula galeiformis</name>
    <dbReference type="NCBI Taxonomy" id="2528004"/>
    <lineage>
        <taxon>Bacteria</taxon>
        <taxon>Pseudomonadati</taxon>
        <taxon>Planctomycetota</taxon>
        <taxon>Planctomycetia</taxon>
        <taxon>Pirellulales</taxon>
        <taxon>Pirellulaceae</taxon>
        <taxon>Novipirellula</taxon>
    </lineage>
</organism>
<evidence type="ECO:0000313" key="8">
    <source>
        <dbReference type="EMBL" id="TWU26744.1"/>
    </source>
</evidence>
<dbReference type="Pfam" id="PF04476">
    <property type="entry name" value="4HFCP_synth"/>
    <property type="match status" value="1"/>
</dbReference>
<evidence type="ECO:0000256" key="7">
    <source>
        <dbReference type="PIRSR" id="PIRSR015957-1"/>
    </source>
</evidence>
<keyword evidence="9" id="KW-1185">Reference proteome</keyword>
<reference evidence="8 9" key="1">
    <citation type="submission" date="2019-02" db="EMBL/GenBank/DDBJ databases">
        <title>Deep-cultivation of Planctomycetes and their phenomic and genomic characterization uncovers novel biology.</title>
        <authorList>
            <person name="Wiegand S."/>
            <person name="Jogler M."/>
            <person name="Boedeker C."/>
            <person name="Pinto D."/>
            <person name="Vollmers J."/>
            <person name="Rivas-Marin E."/>
            <person name="Kohn T."/>
            <person name="Peeters S.H."/>
            <person name="Heuer A."/>
            <person name="Rast P."/>
            <person name="Oberbeckmann S."/>
            <person name="Bunk B."/>
            <person name="Jeske O."/>
            <person name="Meyerdierks A."/>
            <person name="Storesund J.E."/>
            <person name="Kallscheuer N."/>
            <person name="Luecker S."/>
            <person name="Lage O.M."/>
            <person name="Pohl T."/>
            <person name="Merkel B.J."/>
            <person name="Hornburger P."/>
            <person name="Mueller R.-W."/>
            <person name="Bruemmer F."/>
            <person name="Labrenz M."/>
            <person name="Spormann A.M."/>
            <person name="Op Den Camp H."/>
            <person name="Overmann J."/>
            <person name="Amann R."/>
            <person name="Jetten M.S.M."/>
            <person name="Mascher T."/>
            <person name="Medema M.H."/>
            <person name="Devos D.P."/>
            <person name="Kaster A.-K."/>
            <person name="Ovreas L."/>
            <person name="Rohde M."/>
            <person name="Galperin M.Y."/>
            <person name="Jogler C."/>
        </authorList>
    </citation>
    <scope>NUCLEOTIDE SEQUENCE [LARGE SCALE GENOMIC DNA]</scope>
    <source>
        <strain evidence="8 9">Pla52o</strain>
    </source>
</reference>
<comment type="catalytic activity">
    <reaction evidence="6">
        <text>2 D-glyceraldehyde 3-phosphate = 4-(hydroxymethyl)-2-furancarboxaldehyde phosphate + phosphate + 2 H2O</text>
        <dbReference type="Rhea" id="RHEA:43536"/>
        <dbReference type="ChEBI" id="CHEBI:15377"/>
        <dbReference type="ChEBI" id="CHEBI:43474"/>
        <dbReference type="ChEBI" id="CHEBI:59776"/>
        <dbReference type="ChEBI" id="CHEBI:83407"/>
        <dbReference type="EC" id="4.2.3.153"/>
    </reaction>
</comment>
<comment type="caution">
    <text evidence="8">The sequence shown here is derived from an EMBL/GenBank/DDBJ whole genome shotgun (WGS) entry which is preliminary data.</text>
</comment>
<evidence type="ECO:0000256" key="5">
    <source>
        <dbReference type="ARBA" id="ARBA00032523"/>
    </source>
</evidence>
<feature type="active site" description="Proton acceptor" evidence="7">
    <location>
        <position position="91"/>
    </location>
</feature>
<comment type="function">
    <text evidence="1">Catalyzes the formation of 4-(hydroxymethyl)-2-furancarboxaldehyde phosphate (4-HFC-P) from two molecules of glyceraldehyde-3-P (GA-3-P).</text>
</comment>
<dbReference type="Proteomes" id="UP000316304">
    <property type="component" value="Unassembled WGS sequence"/>
</dbReference>
<accession>A0A5C6CT20</accession>
<feature type="active site" description="Schiff-base intermediate with substrate" evidence="7">
    <location>
        <position position="28"/>
    </location>
</feature>
<protein>
    <recommendedName>
        <fullName evidence="2">(5-formylfuran-3-yl)methyl phosphate synthase</fullName>
        <ecNumber evidence="2">4.2.3.153</ecNumber>
    </recommendedName>
    <alternativeName>
        <fullName evidence="5">4-(hydroxymethyl)-2-furancarboxaldehyde-phosphate synthase</fullName>
    </alternativeName>
</protein>
<dbReference type="GO" id="GO:0016829">
    <property type="term" value="F:lyase activity"/>
    <property type="evidence" value="ECO:0007669"/>
    <property type="project" value="UniProtKB-KW"/>
</dbReference>
<keyword evidence="3" id="KW-0456">Lyase</keyword>
<dbReference type="InterPro" id="IPR007565">
    <property type="entry name" value="4HFCP_synth"/>
</dbReference>
<evidence type="ECO:0000256" key="6">
    <source>
        <dbReference type="ARBA" id="ARBA00047628"/>
    </source>
</evidence>
<dbReference type="EC" id="4.2.3.153" evidence="2"/>
<gene>
    <name evidence="8" type="ORF">Pla52o_05970</name>
</gene>
<evidence type="ECO:0000313" key="9">
    <source>
        <dbReference type="Proteomes" id="UP000316304"/>
    </source>
</evidence>
<proteinExistence type="predicted"/>
<name>A0A5C6CT20_9BACT</name>
<sequence length="244" mass="26724">MTDLLVSVRDDSEFDIAVAAGVAIIDFKEPSRGALAAVEPAIWQSAAKRLPHLHANDAPHRTRPLLSAALGEPEDWQAVIRRLPDAFQFAKIGPSGIDTAREMKRLWGEAALHLGATTELVAVAYADFEAAHCLSPAEIFQLAGQSGFRRCLVDTFTKDGRSTTDHLSYAGLRELGEIASQASMRWAMAGSLRLEIVDDLETQGILPDCYAVRGDVCQHDRAGNLSPLRLQQWVDRVSLPSRKR</sequence>